<reference evidence="1" key="1">
    <citation type="submission" date="2019-08" db="EMBL/GenBank/DDBJ databases">
        <authorList>
            <person name="Liu F."/>
        </authorList>
    </citation>
    <scope>NUCLEOTIDE SEQUENCE [LARGE SCALE GENOMIC DNA]</scope>
    <source>
        <strain evidence="1">PA1801</strain>
        <tissue evidence="1">Leaf</tissue>
    </source>
</reference>
<sequence length="124" mass="14209">MPITKLLQKNIQLVWNAMVNCRLKRIVLKCHTCEMITTESNRLDSPTRIILVISAQKLIQKCCEAYLAYILDTQESRLKVNWVPIVYGPANVFPEELSGLPPEREIEFVIDLMPETDSISIASY</sequence>
<gene>
    <name evidence="1" type="ORF">EPI10_006281</name>
</gene>
<accession>A0A5B6WQS7</accession>
<dbReference type="EMBL" id="SMMG02000002">
    <property type="protein sequence ID" value="KAA3484180.1"/>
    <property type="molecule type" value="Genomic_DNA"/>
</dbReference>
<organism evidence="1 2">
    <name type="scientific">Gossypium australe</name>
    <dbReference type="NCBI Taxonomy" id="47621"/>
    <lineage>
        <taxon>Eukaryota</taxon>
        <taxon>Viridiplantae</taxon>
        <taxon>Streptophyta</taxon>
        <taxon>Embryophyta</taxon>
        <taxon>Tracheophyta</taxon>
        <taxon>Spermatophyta</taxon>
        <taxon>Magnoliopsida</taxon>
        <taxon>eudicotyledons</taxon>
        <taxon>Gunneridae</taxon>
        <taxon>Pentapetalae</taxon>
        <taxon>rosids</taxon>
        <taxon>malvids</taxon>
        <taxon>Malvales</taxon>
        <taxon>Malvaceae</taxon>
        <taxon>Malvoideae</taxon>
        <taxon>Gossypium</taxon>
    </lineage>
</organism>
<comment type="caution">
    <text evidence="1">The sequence shown here is derived from an EMBL/GenBank/DDBJ whole genome shotgun (WGS) entry which is preliminary data.</text>
</comment>
<dbReference type="Proteomes" id="UP000325315">
    <property type="component" value="Unassembled WGS sequence"/>
</dbReference>
<proteinExistence type="predicted"/>
<evidence type="ECO:0000313" key="2">
    <source>
        <dbReference type="Proteomes" id="UP000325315"/>
    </source>
</evidence>
<protein>
    <submittedName>
        <fullName evidence="1">RVP_2 domain-containing protein</fullName>
    </submittedName>
</protein>
<dbReference type="OrthoDB" id="437338at2759"/>
<dbReference type="AlphaFoldDB" id="A0A5B6WQS7"/>
<keyword evidence="2" id="KW-1185">Reference proteome</keyword>
<name>A0A5B6WQS7_9ROSI</name>
<evidence type="ECO:0000313" key="1">
    <source>
        <dbReference type="EMBL" id="KAA3484180.1"/>
    </source>
</evidence>